<dbReference type="AlphaFoldDB" id="A0A8H7C4A9"/>
<feature type="compositionally biased region" description="Polar residues" evidence="1">
    <location>
        <begin position="277"/>
        <end position="288"/>
    </location>
</feature>
<dbReference type="Pfam" id="PF15496">
    <property type="entry name" value="DUF4646"/>
    <property type="match status" value="1"/>
</dbReference>
<dbReference type="InterPro" id="IPR028018">
    <property type="entry name" value="DUF4646"/>
</dbReference>
<feature type="compositionally biased region" description="Polar residues" evidence="1">
    <location>
        <begin position="98"/>
        <end position="108"/>
    </location>
</feature>
<evidence type="ECO:0000256" key="1">
    <source>
        <dbReference type="SAM" id="MobiDB-lite"/>
    </source>
</evidence>
<evidence type="ECO:0000313" key="2">
    <source>
        <dbReference type="EMBL" id="KAF7761736.1"/>
    </source>
</evidence>
<dbReference type="Proteomes" id="UP000629468">
    <property type="component" value="Unassembled WGS sequence"/>
</dbReference>
<accession>A0A8H7C4A9</accession>
<sequence>MTSRSTACFAALLTRQRGGQLDKTITPKSAFTPAIMIVSEKSTRPSYSTGNSNERRDSNSSTTSPPSYETVVAAGHASAITSDKKKDNDEPLHRSHSNDSSQTLSSSIPRPKGEGIYTEIPPAFERVPVVQSLKAFNPIDVAISGSARSLDKGLPSGIPQTSQEPHPFEQRDISDSDWNKFIQDLRDGTTLPKYLGPRVLVPAIIGIGLGAYLINKAIKVKVRAKKLEYAISLINTWNQSFFFPRRVEVVLMRGEQKLTTAEPIAESQKLKSRNDQSSESISKDLGSTSKEHHCCRQPQVPLKLMVISIAEPA</sequence>
<reference evidence="2 3" key="1">
    <citation type="journal article" name="Sci. Rep.">
        <title>Telomere-to-telomere assembled and centromere annotated genomes of the two main subspecies of the button mushroom Agaricus bisporus reveal especially polymorphic chromosome ends.</title>
        <authorList>
            <person name="Sonnenberg A.S.M."/>
            <person name="Sedaghat-Telgerd N."/>
            <person name="Lavrijssen B."/>
            <person name="Ohm R.A."/>
            <person name="Hendrickx P.M."/>
            <person name="Scholtmeijer K."/>
            <person name="Baars J.J.P."/>
            <person name="van Peer A."/>
        </authorList>
    </citation>
    <scope>NUCLEOTIDE SEQUENCE [LARGE SCALE GENOMIC DNA]</scope>
    <source>
        <strain evidence="2 3">H119_p4</strain>
    </source>
</reference>
<feature type="region of interest" description="Disordered" evidence="1">
    <location>
        <begin position="42"/>
        <end position="117"/>
    </location>
</feature>
<name>A0A8H7C4A9_AGABI</name>
<feature type="region of interest" description="Disordered" evidence="1">
    <location>
        <begin position="262"/>
        <end position="293"/>
    </location>
</feature>
<feature type="compositionally biased region" description="Basic and acidic residues" evidence="1">
    <location>
        <begin position="82"/>
        <end position="97"/>
    </location>
</feature>
<organism evidence="2 3">
    <name type="scientific">Agaricus bisporus var. burnettii</name>
    <dbReference type="NCBI Taxonomy" id="192524"/>
    <lineage>
        <taxon>Eukaryota</taxon>
        <taxon>Fungi</taxon>
        <taxon>Dikarya</taxon>
        <taxon>Basidiomycota</taxon>
        <taxon>Agaricomycotina</taxon>
        <taxon>Agaricomycetes</taxon>
        <taxon>Agaricomycetidae</taxon>
        <taxon>Agaricales</taxon>
        <taxon>Agaricineae</taxon>
        <taxon>Agaricaceae</taxon>
        <taxon>Agaricus</taxon>
    </lineage>
</organism>
<dbReference type="EMBL" id="JABXXO010000013">
    <property type="protein sequence ID" value="KAF7761736.1"/>
    <property type="molecule type" value="Genomic_DNA"/>
</dbReference>
<evidence type="ECO:0000313" key="3">
    <source>
        <dbReference type="Proteomes" id="UP000629468"/>
    </source>
</evidence>
<proteinExistence type="predicted"/>
<feature type="region of interest" description="Disordered" evidence="1">
    <location>
        <begin position="152"/>
        <end position="172"/>
    </location>
</feature>
<gene>
    <name evidence="2" type="ORF">Agabi119p4_9728</name>
</gene>
<protein>
    <submittedName>
        <fullName evidence="2">Uncharacterized protein</fullName>
    </submittedName>
</protein>
<comment type="caution">
    <text evidence="2">The sequence shown here is derived from an EMBL/GenBank/DDBJ whole genome shotgun (WGS) entry which is preliminary data.</text>
</comment>